<gene>
    <name evidence="1" type="ORF">VQ02_03035</name>
</gene>
<protein>
    <submittedName>
        <fullName evidence="1">Uncharacterized protein</fullName>
    </submittedName>
</protein>
<dbReference type="RefSeq" id="WP_048442679.1">
    <property type="nucleotide sequence ID" value="NZ_LABY01000019.1"/>
</dbReference>
<dbReference type="Proteomes" id="UP000035955">
    <property type="component" value="Unassembled WGS sequence"/>
</dbReference>
<evidence type="ECO:0000313" key="1">
    <source>
        <dbReference type="EMBL" id="KMO42489.1"/>
    </source>
</evidence>
<organism evidence="1 2">
    <name type="scientific">Methylobacterium variabile</name>
    <dbReference type="NCBI Taxonomy" id="298794"/>
    <lineage>
        <taxon>Bacteria</taxon>
        <taxon>Pseudomonadati</taxon>
        <taxon>Pseudomonadota</taxon>
        <taxon>Alphaproteobacteria</taxon>
        <taxon>Hyphomicrobiales</taxon>
        <taxon>Methylobacteriaceae</taxon>
        <taxon>Methylobacterium</taxon>
    </lineage>
</organism>
<evidence type="ECO:0000313" key="2">
    <source>
        <dbReference type="Proteomes" id="UP000035955"/>
    </source>
</evidence>
<dbReference type="AlphaFoldDB" id="A0A0J6T9C9"/>
<keyword evidence="2" id="KW-1185">Reference proteome</keyword>
<accession>A0A0J6T9C9</accession>
<dbReference type="PATRIC" id="fig|298794.3.peg.2730"/>
<proteinExistence type="predicted"/>
<reference evidence="1 2" key="1">
    <citation type="submission" date="2015-03" db="EMBL/GenBank/DDBJ databases">
        <title>Genome sequencing of Methylobacterium variabile DSM 16961.</title>
        <authorList>
            <person name="Chaudhry V."/>
            <person name="Patil P.B."/>
        </authorList>
    </citation>
    <scope>NUCLEOTIDE SEQUENCE [LARGE SCALE GENOMIC DNA]</scope>
    <source>
        <strain evidence="1 2">DSM 16961</strain>
    </source>
</reference>
<dbReference type="EMBL" id="LABY01000019">
    <property type="protein sequence ID" value="KMO42489.1"/>
    <property type="molecule type" value="Genomic_DNA"/>
</dbReference>
<name>A0A0J6T9C9_9HYPH</name>
<comment type="caution">
    <text evidence="1">The sequence shown here is derived from an EMBL/GenBank/DDBJ whole genome shotgun (WGS) entry which is preliminary data.</text>
</comment>
<dbReference type="OrthoDB" id="8000663at2"/>
<sequence>MPRPYEAVADAVRTARAIVMQEGSALAVAARAGNDAAVEAASCDLVSRIAQAILDAEHETLARSLVAADSVPATRLSA</sequence>